<comment type="caution">
    <text evidence="3">The sequence shown here is derived from an EMBL/GenBank/DDBJ whole genome shotgun (WGS) entry which is preliminary data.</text>
</comment>
<evidence type="ECO:0000313" key="3">
    <source>
        <dbReference type="EMBL" id="MFB8772626.1"/>
    </source>
</evidence>
<keyword evidence="4" id="KW-1185">Reference proteome</keyword>
<accession>A0ABV5E701</accession>
<dbReference type="InterPro" id="IPR023365">
    <property type="entry name" value="Sortase_dom-sf"/>
</dbReference>
<proteinExistence type="predicted"/>
<dbReference type="Pfam" id="PF04203">
    <property type="entry name" value="Sortase"/>
    <property type="match status" value="1"/>
</dbReference>
<keyword evidence="1" id="KW-0378">Hydrolase</keyword>
<reference evidence="3 4" key="1">
    <citation type="submission" date="2024-01" db="EMBL/GenBank/DDBJ databases">
        <title>Genome mining of biosynthetic gene clusters to explore secondary metabolites of Streptomyces sp.</title>
        <authorList>
            <person name="Baig A."/>
            <person name="Ajitkumar Shintre N."/>
            <person name="Kumar H."/>
            <person name="Anbarasu A."/>
            <person name="Ramaiah S."/>
        </authorList>
    </citation>
    <scope>NUCLEOTIDE SEQUENCE [LARGE SCALE GENOMIC DNA]</scope>
    <source>
        <strain evidence="3 4">A57</strain>
    </source>
</reference>
<feature type="compositionally biased region" description="Pro residues" evidence="2">
    <location>
        <begin position="117"/>
        <end position="132"/>
    </location>
</feature>
<sequence>MAPTSRRHRQRHRRPPTRRPAPWRRTRAYRLARTCLLTVSLVVGGVWWNQADEEPAPTPAPASGPRAEAGAGEAPQGEREGGGSGGGPGTAAPDTERRTAPAKPSAPVREERIPAAPERPSPGPPRRSPGPPERTAVPARPDRPAGSATPASPARPRATPSPTTPLRPLPRSRATRLLVPYIGVDAPVMNLRLDQEGRLTAPPEDKADLVGWYEGGPSPGEQGTAVVVGHLDTMSGPAVFAGLGELKRGSRVEFRRADGRTAVYDVDAVKSYEKDDFPNDEVYGSRGRPELRLITCGGTYRPRTGYSGNVVVFAHLTEVREPGRGARTP</sequence>
<protein>
    <submittedName>
        <fullName evidence="3">Class F sortase</fullName>
    </submittedName>
</protein>
<organism evidence="3 4">
    <name type="scientific">Streptomyces broussonetiae</name>
    <dbReference type="NCBI Taxonomy" id="2686304"/>
    <lineage>
        <taxon>Bacteria</taxon>
        <taxon>Bacillati</taxon>
        <taxon>Actinomycetota</taxon>
        <taxon>Actinomycetes</taxon>
        <taxon>Kitasatosporales</taxon>
        <taxon>Streptomycetaceae</taxon>
        <taxon>Streptomyces</taxon>
    </lineage>
</organism>
<feature type="region of interest" description="Disordered" evidence="2">
    <location>
        <begin position="1"/>
        <end position="25"/>
    </location>
</feature>
<dbReference type="NCBIfam" id="NF033748">
    <property type="entry name" value="class_F_sortase"/>
    <property type="match status" value="1"/>
</dbReference>
<dbReference type="InterPro" id="IPR042001">
    <property type="entry name" value="Sortase_F"/>
</dbReference>
<dbReference type="EMBL" id="JAYMRP010000005">
    <property type="protein sequence ID" value="MFB8772626.1"/>
    <property type="molecule type" value="Genomic_DNA"/>
</dbReference>
<evidence type="ECO:0000256" key="2">
    <source>
        <dbReference type="SAM" id="MobiDB-lite"/>
    </source>
</evidence>
<feature type="compositionally biased region" description="Low complexity" evidence="2">
    <location>
        <begin position="144"/>
        <end position="161"/>
    </location>
</feature>
<dbReference type="InterPro" id="IPR005754">
    <property type="entry name" value="Sortase"/>
</dbReference>
<dbReference type="RefSeq" id="WP_376731564.1">
    <property type="nucleotide sequence ID" value="NZ_JAYMRP010000005.1"/>
</dbReference>
<evidence type="ECO:0000313" key="4">
    <source>
        <dbReference type="Proteomes" id="UP001585080"/>
    </source>
</evidence>
<gene>
    <name evidence="3" type="ORF">VSS16_07730</name>
</gene>
<name>A0ABV5E701_9ACTN</name>
<dbReference type="CDD" id="cd05829">
    <property type="entry name" value="Sortase_F"/>
    <property type="match status" value="1"/>
</dbReference>
<dbReference type="Gene3D" id="2.40.260.10">
    <property type="entry name" value="Sortase"/>
    <property type="match status" value="1"/>
</dbReference>
<evidence type="ECO:0000256" key="1">
    <source>
        <dbReference type="ARBA" id="ARBA00022801"/>
    </source>
</evidence>
<dbReference type="SUPFAM" id="SSF63817">
    <property type="entry name" value="Sortase"/>
    <property type="match status" value="1"/>
</dbReference>
<feature type="region of interest" description="Disordered" evidence="2">
    <location>
        <begin position="52"/>
        <end position="172"/>
    </location>
</feature>
<feature type="compositionally biased region" description="Low complexity" evidence="2">
    <location>
        <begin position="63"/>
        <end position="75"/>
    </location>
</feature>
<dbReference type="Proteomes" id="UP001585080">
    <property type="component" value="Unassembled WGS sequence"/>
</dbReference>